<protein>
    <submittedName>
        <fullName evidence="6">Site-specific integrase</fullName>
    </submittedName>
</protein>
<evidence type="ECO:0000256" key="3">
    <source>
        <dbReference type="ARBA" id="ARBA00023125"/>
    </source>
</evidence>
<dbReference type="Gene3D" id="1.10.150.130">
    <property type="match status" value="1"/>
</dbReference>
<dbReference type="AlphaFoldDB" id="A0A3E3DYG7"/>
<dbReference type="InterPro" id="IPR010998">
    <property type="entry name" value="Integrase_recombinase_N"/>
</dbReference>
<dbReference type="InterPro" id="IPR011010">
    <property type="entry name" value="DNA_brk_join_enz"/>
</dbReference>
<dbReference type="GO" id="GO:0003677">
    <property type="term" value="F:DNA binding"/>
    <property type="evidence" value="ECO:0007669"/>
    <property type="project" value="UniProtKB-KW"/>
</dbReference>
<evidence type="ECO:0000259" key="5">
    <source>
        <dbReference type="PROSITE" id="PS51898"/>
    </source>
</evidence>
<dbReference type="InterPro" id="IPR050090">
    <property type="entry name" value="Tyrosine_recombinase_XerCD"/>
</dbReference>
<comment type="similarity">
    <text evidence="1">Belongs to the 'phage' integrase family.</text>
</comment>
<dbReference type="GO" id="GO:0006310">
    <property type="term" value="P:DNA recombination"/>
    <property type="evidence" value="ECO:0007669"/>
    <property type="project" value="UniProtKB-KW"/>
</dbReference>
<keyword evidence="3" id="KW-0238">DNA-binding</keyword>
<evidence type="ECO:0000313" key="6">
    <source>
        <dbReference type="EMBL" id="RGD73999.1"/>
    </source>
</evidence>
<name>A0A3E3DYG7_9FIRM</name>
<evidence type="ECO:0000256" key="4">
    <source>
        <dbReference type="ARBA" id="ARBA00023172"/>
    </source>
</evidence>
<dbReference type="PROSITE" id="PS51898">
    <property type="entry name" value="TYR_RECOMBINASE"/>
    <property type="match status" value="1"/>
</dbReference>
<evidence type="ECO:0000256" key="2">
    <source>
        <dbReference type="ARBA" id="ARBA00022908"/>
    </source>
</evidence>
<reference evidence="6 7" key="1">
    <citation type="submission" date="2018-08" db="EMBL/GenBank/DDBJ databases">
        <title>A genome reference for cultivated species of the human gut microbiota.</title>
        <authorList>
            <person name="Zou Y."/>
            <person name="Xue W."/>
            <person name="Luo G."/>
        </authorList>
    </citation>
    <scope>NUCLEOTIDE SEQUENCE [LARGE SCALE GENOMIC DNA]</scope>
    <source>
        <strain evidence="6 7">TF08-11</strain>
    </source>
</reference>
<keyword evidence="4" id="KW-0233">DNA recombination</keyword>
<accession>A0A3E3DYG7</accession>
<sequence length="342" mass="39390">MSKSPIFISLTGSSSSIGSSTNSVFFNSSLIKSSIIKSMKGSALMLYEHHLKNWLVDQKIYKKESTYTVYYNIVYNQIVPNIGNIEVERLNNDILQEFVLDQLDHGRVDGKGGIAQSYVKDIITVLKLSLDQKIEIQLPYCPPTEVEIYDKSDQITLINYLQSEINNKHFGILLAIHTGIRIGELCALKWSDINFDTQILHIDKTMVRLYTKEEGSRLRITPPKSRASTRSIPLNKWIMQYAVLLKGEPDEYILTGRTQHIEPNKYRTFYNNILKDLELPHHKFHSLRHTFATRCIECGCDYKSLSQLLGHSNVAITMSMYVHPQIELKRKCVELLADYYQH</sequence>
<dbReference type="InterPro" id="IPR004107">
    <property type="entry name" value="Integrase_SAM-like_N"/>
</dbReference>
<dbReference type="Pfam" id="PF14659">
    <property type="entry name" value="Phage_int_SAM_3"/>
    <property type="match status" value="1"/>
</dbReference>
<dbReference type="InterPro" id="IPR002104">
    <property type="entry name" value="Integrase_catalytic"/>
</dbReference>
<evidence type="ECO:0000256" key="1">
    <source>
        <dbReference type="ARBA" id="ARBA00008857"/>
    </source>
</evidence>
<dbReference type="GO" id="GO:0015074">
    <property type="term" value="P:DNA integration"/>
    <property type="evidence" value="ECO:0007669"/>
    <property type="project" value="UniProtKB-KW"/>
</dbReference>
<dbReference type="InterPro" id="IPR013762">
    <property type="entry name" value="Integrase-like_cat_sf"/>
</dbReference>
<dbReference type="PANTHER" id="PTHR30349:SF64">
    <property type="entry name" value="PROPHAGE INTEGRASE INTD-RELATED"/>
    <property type="match status" value="1"/>
</dbReference>
<keyword evidence="2" id="KW-0229">DNA integration</keyword>
<dbReference type="EMBL" id="QUSK01000026">
    <property type="protein sequence ID" value="RGD73999.1"/>
    <property type="molecule type" value="Genomic_DNA"/>
</dbReference>
<dbReference type="Gene3D" id="1.10.443.10">
    <property type="entry name" value="Intergrase catalytic core"/>
    <property type="match status" value="1"/>
</dbReference>
<comment type="caution">
    <text evidence="6">The sequence shown here is derived from an EMBL/GenBank/DDBJ whole genome shotgun (WGS) entry which is preliminary data.</text>
</comment>
<feature type="domain" description="Tyr recombinase" evidence="5">
    <location>
        <begin position="144"/>
        <end position="334"/>
    </location>
</feature>
<evidence type="ECO:0000313" key="7">
    <source>
        <dbReference type="Proteomes" id="UP000260721"/>
    </source>
</evidence>
<proteinExistence type="inferred from homology"/>
<dbReference type="SUPFAM" id="SSF56349">
    <property type="entry name" value="DNA breaking-rejoining enzymes"/>
    <property type="match status" value="1"/>
</dbReference>
<dbReference type="Pfam" id="PF00589">
    <property type="entry name" value="Phage_integrase"/>
    <property type="match status" value="1"/>
</dbReference>
<dbReference type="CDD" id="cd01189">
    <property type="entry name" value="INT_ICEBs1_C_like"/>
    <property type="match status" value="1"/>
</dbReference>
<dbReference type="PANTHER" id="PTHR30349">
    <property type="entry name" value="PHAGE INTEGRASE-RELATED"/>
    <property type="match status" value="1"/>
</dbReference>
<dbReference type="Proteomes" id="UP000260721">
    <property type="component" value="Unassembled WGS sequence"/>
</dbReference>
<gene>
    <name evidence="6" type="ORF">DXC78_10600</name>
</gene>
<organism evidence="6 7">
    <name type="scientific">Faecalicoccus pleomorphus</name>
    <dbReference type="NCBI Taxonomy" id="1323"/>
    <lineage>
        <taxon>Bacteria</taxon>
        <taxon>Bacillati</taxon>
        <taxon>Bacillota</taxon>
        <taxon>Erysipelotrichia</taxon>
        <taxon>Erysipelotrichales</taxon>
        <taxon>Erysipelotrichaceae</taxon>
        <taxon>Faecalicoccus</taxon>
    </lineage>
</organism>